<name>A0A2U8VNA6_9HYPH</name>
<organism evidence="1 2">
    <name type="scientific">Methylobacterium radiodurans</name>
    <dbReference type="NCBI Taxonomy" id="2202828"/>
    <lineage>
        <taxon>Bacteria</taxon>
        <taxon>Pseudomonadati</taxon>
        <taxon>Pseudomonadota</taxon>
        <taxon>Alphaproteobacteria</taxon>
        <taxon>Hyphomicrobiales</taxon>
        <taxon>Methylobacteriaceae</taxon>
        <taxon>Methylobacterium</taxon>
    </lineage>
</organism>
<accession>A0A2U8VNA6</accession>
<keyword evidence="2" id="KW-1185">Reference proteome</keyword>
<evidence type="ECO:0000313" key="2">
    <source>
        <dbReference type="Proteomes" id="UP000246058"/>
    </source>
</evidence>
<dbReference type="EMBL" id="CP029551">
    <property type="protein sequence ID" value="AWN35103.1"/>
    <property type="molecule type" value="Genomic_DNA"/>
</dbReference>
<sequence>MGHHGPPVMIRVHVADGSPLALDARERRLDLPIQAMPKAVAFLSVQDMSFGKHAVVDPTGIVRDAPLTEVG</sequence>
<dbReference type="OrthoDB" id="9766909at2"/>
<dbReference type="AlphaFoldDB" id="A0A2U8VNA6"/>
<dbReference type="KEGG" id="meti:DK427_04545"/>
<evidence type="ECO:0000313" key="1">
    <source>
        <dbReference type="EMBL" id="AWN35103.1"/>
    </source>
</evidence>
<dbReference type="Proteomes" id="UP000246058">
    <property type="component" value="Chromosome"/>
</dbReference>
<proteinExistence type="predicted"/>
<protein>
    <submittedName>
        <fullName evidence="1">Uncharacterized protein</fullName>
    </submittedName>
</protein>
<gene>
    <name evidence="1" type="ORF">DK427_04545</name>
</gene>
<reference evidence="1 2" key="1">
    <citation type="submission" date="2018-05" db="EMBL/GenBank/DDBJ databases">
        <title>Complete Genome Sequence of Methylobacterium sp. 17Sr1-43.</title>
        <authorList>
            <person name="Srinivasan S."/>
        </authorList>
    </citation>
    <scope>NUCLEOTIDE SEQUENCE [LARGE SCALE GENOMIC DNA]</scope>
    <source>
        <strain evidence="1 2">17Sr1-43</strain>
    </source>
</reference>